<protein>
    <submittedName>
        <fullName evidence="1">Uncharacterized protein</fullName>
    </submittedName>
</protein>
<name>A0A380Q7T7_YERPU</name>
<dbReference type="Proteomes" id="UP000255087">
    <property type="component" value="Unassembled WGS sequence"/>
</dbReference>
<organism evidence="1 2">
    <name type="scientific">Yersinia pseudotuberculosis</name>
    <dbReference type="NCBI Taxonomy" id="633"/>
    <lineage>
        <taxon>Bacteria</taxon>
        <taxon>Pseudomonadati</taxon>
        <taxon>Pseudomonadota</taxon>
        <taxon>Gammaproteobacteria</taxon>
        <taxon>Enterobacterales</taxon>
        <taxon>Yersiniaceae</taxon>
        <taxon>Yersinia</taxon>
    </lineage>
</organism>
<evidence type="ECO:0000313" key="2">
    <source>
        <dbReference type="Proteomes" id="UP000255087"/>
    </source>
</evidence>
<dbReference type="EMBL" id="UHJC01000001">
    <property type="protein sequence ID" value="SUP82205.1"/>
    <property type="molecule type" value="Genomic_DNA"/>
</dbReference>
<proteinExistence type="predicted"/>
<sequence>MIKIWQVAAKWQHDGSAGFWHHKKNPQKRDEHRVNKFISSRQNMTTWPPVCGWGITGLISPGFDMERIKLSIVTNVWPQFTLVHW</sequence>
<evidence type="ECO:0000313" key="1">
    <source>
        <dbReference type="EMBL" id="SUP82205.1"/>
    </source>
</evidence>
<dbReference type="AlphaFoldDB" id="A0A380Q7T7"/>
<gene>
    <name evidence="1" type="ORF">NCTC8580_02017</name>
</gene>
<reference evidence="1 2" key="1">
    <citation type="submission" date="2018-06" db="EMBL/GenBank/DDBJ databases">
        <authorList>
            <consortium name="Pathogen Informatics"/>
            <person name="Doyle S."/>
        </authorList>
    </citation>
    <scope>NUCLEOTIDE SEQUENCE [LARGE SCALE GENOMIC DNA]</scope>
    <source>
        <strain evidence="1 2">NCTC8580</strain>
    </source>
</reference>
<accession>A0A380Q7T7</accession>